<dbReference type="Pfam" id="PF00668">
    <property type="entry name" value="Condensation"/>
    <property type="match status" value="1"/>
</dbReference>
<dbReference type="Gene3D" id="3.30.559.10">
    <property type="entry name" value="Chloramphenicol acetyltransferase-like domain"/>
    <property type="match status" value="1"/>
</dbReference>
<dbReference type="SUPFAM" id="SSF47336">
    <property type="entry name" value="ACP-like"/>
    <property type="match status" value="1"/>
</dbReference>
<organism evidence="5 6">
    <name type="scientific">Epicoccum nigrum</name>
    <name type="common">Soil fungus</name>
    <name type="synonym">Epicoccum purpurascens</name>
    <dbReference type="NCBI Taxonomy" id="105696"/>
    <lineage>
        <taxon>Eukaryota</taxon>
        <taxon>Fungi</taxon>
        <taxon>Dikarya</taxon>
        <taxon>Ascomycota</taxon>
        <taxon>Pezizomycotina</taxon>
        <taxon>Dothideomycetes</taxon>
        <taxon>Pleosporomycetidae</taxon>
        <taxon>Pleosporales</taxon>
        <taxon>Pleosporineae</taxon>
        <taxon>Didymellaceae</taxon>
        <taxon>Epicoccum</taxon>
    </lineage>
</organism>
<dbReference type="GO" id="GO:0043041">
    <property type="term" value="P:amino acid activation for nonribosomal peptide biosynthetic process"/>
    <property type="evidence" value="ECO:0007669"/>
    <property type="project" value="TreeGrafter"/>
</dbReference>
<sequence length="409" mass="45926">VEHHTRECMPQIAHAEQLAAEVITPAGETSSSILAMFLSSNRIADNRTRILAVPADVESKLAERLPGYMVPTILFVLPNLPMTTTDKIDRRRLREIGASYSAQQLADLRSQTQGEKRMPSTEIENKLQQLCSQVLNISSASIGMDDSFFRLGGNSIAAMKLVAQARNVDLQLSVADIFKHPLLCDLSQRVVVGSANSNRDVPAFSLVGSMSGTPDDLGTALAGHGLDVQLIEDAYPCTPLQEALLSVTTRKPGHYVLQTVLHLSPDIDLNRFRASWERTVQSCPILRTRILYHQNYGLLQMAIKEDINWLETESLEDHLRRANETPVELGQPLTRYSLICDPTTQNSQFVWTIHHALFDGVSMSLVLDLLHNIYQGNQPKNRLEYKYFMRYALDKRDTVAETYWRLELA</sequence>
<dbReference type="PANTHER" id="PTHR45527:SF1">
    <property type="entry name" value="FATTY ACID SYNTHASE"/>
    <property type="match status" value="1"/>
</dbReference>
<evidence type="ECO:0000256" key="2">
    <source>
        <dbReference type="ARBA" id="ARBA00022553"/>
    </source>
</evidence>
<reference evidence="5 6" key="1">
    <citation type="journal article" date="2017" name="Genome Announc.">
        <title>Genome sequence of the saprophytic ascomycete Epicoccum nigrum ICMP 19927 strain isolated from New Zealand.</title>
        <authorList>
            <person name="Fokin M."/>
            <person name="Fleetwood D."/>
            <person name="Weir B.S."/>
            <person name="Villas-Boas S.G."/>
        </authorList>
    </citation>
    <scope>NUCLEOTIDE SEQUENCE [LARGE SCALE GENOMIC DNA]</scope>
    <source>
        <strain evidence="5 6">ICMP 19927</strain>
    </source>
</reference>
<dbReference type="OMA" id="HILVVIM"/>
<evidence type="ECO:0000259" key="4">
    <source>
        <dbReference type="PROSITE" id="PS50075"/>
    </source>
</evidence>
<name>A0A1Y2LHV8_EPING</name>
<dbReference type="AlphaFoldDB" id="A0A1Y2LHV8"/>
<feature type="domain" description="Carrier" evidence="4">
    <location>
        <begin position="118"/>
        <end position="194"/>
    </location>
</feature>
<dbReference type="Gene3D" id="1.10.1200.10">
    <property type="entry name" value="ACP-like"/>
    <property type="match status" value="1"/>
</dbReference>
<dbReference type="PROSITE" id="PS00012">
    <property type="entry name" value="PHOSPHOPANTETHEINE"/>
    <property type="match status" value="1"/>
</dbReference>
<feature type="non-terminal residue" evidence="5">
    <location>
        <position position="409"/>
    </location>
</feature>
<dbReference type="SUPFAM" id="SSF52777">
    <property type="entry name" value="CoA-dependent acyltransferases"/>
    <property type="match status" value="1"/>
</dbReference>
<dbReference type="PANTHER" id="PTHR45527">
    <property type="entry name" value="NONRIBOSOMAL PEPTIDE SYNTHETASE"/>
    <property type="match status" value="1"/>
</dbReference>
<evidence type="ECO:0000313" key="6">
    <source>
        <dbReference type="Proteomes" id="UP000193240"/>
    </source>
</evidence>
<dbReference type="GO" id="GO:0031177">
    <property type="term" value="F:phosphopantetheine binding"/>
    <property type="evidence" value="ECO:0007669"/>
    <property type="project" value="TreeGrafter"/>
</dbReference>
<keyword evidence="2" id="KW-0597">Phosphoprotein</keyword>
<evidence type="ECO:0000313" key="5">
    <source>
        <dbReference type="EMBL" id="OSS43179.1"/>
    </source>
</evidence>
<keyword evidence="3" id="KW-0436">Ligase</keyword>
<dbReference type="SUPFAM" id="SSF56801">
    <property type="entry name" value="Acetyl-CoA synthetase-like"/>
    <property type="match status" value="1"/>
</dbReference>
<dbReference type="FunFam" id="1.10.1200.10:FF:000005">
    <property type="entry name" value="Nonribosomal peptide synthetase 1"/>
    <property type="match status" value="1"/>
</dbReference>
<dbReference type="GO" id="GO:0016874">
    <property type="term" value="F:ligase activity"/>
    <property type="evidence" value="ECO:0007669"/>
    <property type="project" value="UniProtKB-KW"/>
</dbReference>
<dbReference type="Gene3D" id="3.30.300.30">
    <property type="match status" value="1"/>
</dbReference>
<dbReference type="InterPro" id="IPR036736">
    <property type="entry name" value="ACP-like_sf"/>
</dbReference>
<dbReference type="InterPro" id="IPR045851">
    <property type="entry name" value="AMP-bd_C_sf"/>
</dbReference>
<keyword evidence="1" id="KW-0596">Phosphopantetheine</keyword>
<evidence type="ECO:0000256" key="1">
    <source>
        <dbReference type="ARBA" id="ARBA00022450"/>
    </source>
</evidence>
<proteinExistence type="predicted"/>
<evidence type="ECO:0000256" key="3">
    <source>
        <dbReference type="ARBA" id="ARBA00022598"/>
    </source>
</evidence>
<dbReference type="InterPro" id="IPR001242">
    <property type="entry name" value="Condensation_dom"/>
</dbReference>
<feature type="non-terminal residue" evidence="5">
    <location>
        <position position="1"/>
    </location>
</feature>
<dbReference type="GO" id="GO:0005737">
    <property type="term" value="C:cytoplasm"/>
    <property type="evidence" value="ECO:0007669"/>
    <property type="project" value="TreeGrafter"/>
</dbReference>
<accession>A0A1Y2LHV8</accession>
<dbReference type="STRING" id="105696.A0A1Y2LHV8"/>
<dbReference type="Proteomes" id="UP000193240">
    <property type="component" value="Unassembled WGS sequence"/>
</dbReference>
<dbReference type="Pfam" id="PF00550">
    <property type="entry name" value="PP-binding"/>
    <property type="match status" value="1"/>
</dbReference>
<keyword evidence="6" id="KW-1185">Reference proteome</keyword>
<dbReference type="GO" id="GO:0044550">
    <property type="term" value="P:secondary metabolite biosynthetic process"/>
    <property type="evidence" value="ECO:0007669"/>
    <property type="project" value="TreeGrafter"/>
</dbReference>
<dbReference type="InParanoid" id="A0A1Y2LHV8"/>
<protein>
    <recommendedName>
        <fullName evidence="4">Carrier domain-containing protein</fullName>
    </recommendedName>
</protein>
<dbReference type="PROSITE" id="PS50075">
    <property type="entry name" value="CARRIER"/>
    <property type="match status" value="1"/>
</dbReference>
<dbReference type="EMBL" id="KZ108016">
    <property type="protein sequence ID" value="OSS43179.1"/>
    <property type="molecule type" value="Genomic_DNA"/>
</dbReference>
<dbReference type="InterPro" id="IPR006162">
    <property type="entry name" value="Ppantetheine_attach_site"/>
</dbReference>
<dbReference type="InterPro" id="IPR023213">
    <property type="entry name" value="CAT-like_dom_sf"/>
</dbReference>
<gene>
    <name evidence="5" type="ORF">B5807_12186</name>
</gene>
<dbReference type="InterPro" id="IPR009081">
    <property type="entry name" value="PP-bd_ACP"/>
</dbReference>